<comment type="caution">
    <text evidence="4">The sequence shown here is derived from an EMBL/GenBank/DDBJ whole genome shotgun (WGS) entry which is preliminary data.</text>
</comment>
<keyword evidence="1" id="KW-1133">Transmembrane helix</keyword>
<keyword evidence="1" id="KW-0812">Transmembrane</keyword>
<dbReference type="InterPro" id="IPR012533">
    <property type="entry name" value="YcnI-copper_dom"/>
</dbReference>
<reference evidence="4" key="1">
    <citation type="journal article" date="2014" name="Int. J. Syst. Evol. Microbiol.">
        <title>Complete genome sequence of Corynebacterium casei LMG S-19264T (=DSM 44701T), isolated from a smear-ripened cheese.</title>
        <authorList>
            <consortium name="US DOE Joint Genome Institute (JGI-PGF)"/>
            <person name="Walter F."/>
            <person name="Albersmeier A."/>
            <person name="Kalinowski J."/>
            <person name="Ruckert C."/>
        </authorList>
    </citation>
    <scope>NUCLEOTIDE SEQUENCE</scope>
    <source>
        <strain evidence="4">JCM 19831</strain>
    </source>
</reference>
<name>A0A917X545_9ACTN</name>
<sequence length="256" mass="26395">MIRRPRPLHIRLAAAALAGALAGTLPVTEGVPAWADVTVQADNARPGARSVTVTFSGTAGRQRARVVSERVQLPAGLEPGDIRPLAAPDRWKFTATSDGFTVSGPVLSSGREVTFAIVVSQLPRGATRLVFKTIETFEDGTSIRWVNVAGPGQPAPTNPAPVLLLMPAATGDVAGSCAVACTGAPQENTSQTAAGLAGQPSRADTGLPRTSRIGLQLLAVVAVLAMVGFGVFVVVVVRRPASATDNAPIHYDEAPK</sequence>
<organism evidence="4 5">
    <name type="scientific">Dactylosporangium sucinum</name>
    <dbReference type="NCBI Taxonomy" id="1424081"/>
    <lineage>
        <taxon>Bacteria</taxon>
        <taxon>Bacillati</taxon>
        <taxon>Actinomycetota</taxon>
        <taxon>Actinomycetes</taxon>
        <taxon>Micromonosporales</taxon>
        <taxon>Micromonosporaceae</taxon>
        <taxon>Dactylosporangium</taxon>
    </lineage>
</organism>
<feature type="chain" id="PRO_5039576171" description="YncI copper-binding domain-containing protein" evidence="2">
    <location>
        <begin position="23"/>
        <end position="256"/>
    </location>
</feature>
<gene>
    <name evidence="4" type="ORF">GCM10007977_081150</name>
</gene>
<evidence type="ECO:0000259" key="3">
    <source>
        <dbReference type="Pfam" id="PF07987"/>
    </source>
</evidence>
<evidence type="ECO:0000313" key="4">
    <source>
        <dbReference type="EMBL" id="GGM67242.1"/>
    </source>
</evidence>
<evidence type="ECO:0000313" key="5">
    <source>
        <dbReference type="Proteomes" id="UP000642070"/>
    </source>
</evidence>
<dbReference type="EMBL" id="BMPI01000055">
    <property type="protein sequence ID" value="GGM67242.1"/>
    <property type="molecule type" value="Genomic_DNA"/>
</dbReference>
<dbReference type="Gene3D" id="2.60.40.2230">
    <property type="entry name" value="Uncharacterised protein YcnI-like PF07987, DUF1775"/>
    <property type="match status" value="1"/>
</dbReference>
<feature type="domain" description="YncI copper-binding" evidence="3">
    <location>
        <begin position="106"/>
        <end position="164"/>
    </location>
</feature>
<proteinExistence type="predicted"/>
<dbReference type="AlphaFoldDB" id="A0A917X545"/>
<evidence type="ECO:0000256" key="2">
    <source>
        <dbReference type="SAM" id="SignalP"/>
    </source>
</evidence>
<evidence type="ECO:0000256" key="1">
    <source>
        <dbReference type="SAM" id="Phobius"/>
    </source>
</evidence>
<keyword evidence="5" id="KW-1185">Reference proteome</keyword>
<feature type="signal peptide" evidence="2">
    <location>
        <begin position="1"/>
        <end position="22"/>
    </location>
</feature>
<dbReference type="Proteomes" id="UP000642070">
    <property type="component" value="Unassembled WGS sequence"/>
</dbReference>
<reference evidence="4" key="2">
    <citation type="submission" date="2020-09" db="EMBL/GenBank/DDBJ databases">
        <authorList>
            <person name="Sun Q."/>
            <person name="Ohkuma M."/>
        </authorList>
    </citation>
    <scope>NUCLEOTIDE SEQUENCE</scope>
    <source>
        <strain evidence="4">JCM 19831</strain>
    </source>
</reference>
<keyword evidence="2" id="KW-0732">Signal</keyword>
<dbReference type="InterPro" id="IPR038507">
    <property type="entry name" value="YcnI-like_sf"/>
</dbReference>
<feature type="transmembrane region" description="Helical" evidence="1">
    <location>
        <begin position="217"/>
        <end position="237"/>
    </location>
</feature>
<keyword evidence="1" id="KW-0472">Membrane</keyword>
<protein>
    <recommendedName>
        <fullName evidence="3">YncI copper-binding domain-containing protein</fullName>
    </recommendedName>
</protein>
<dbReference type="Pfam" id="PF07987">
    <property type="entry name" value="DUF1775"/>
    <property type="match status" value="1"/>
</dbReference>
<accession>A0A917X545</accession>